<feature type="domain" description="Zn(2)-C6 fungal-type" evidence="5">
    <location>
        <begin position="10"/>
        <end position="39"/>
    </location>
</feature>
<dbReference type="PANTHER" id="PTHR38791">
    <property type="entry name" value="ZN(II)2CYS6 TRANSCRIPTION FACTOR (EUROFUNG)-RELATED-RELATED"/>
    <property type="match status" value="1"/>
</dbReference>
<accession>A0ABR4IT90</accession>
<dbReference type="CDD" id="cd00067">
    <property type="entry name" value="GAL4"/>
    <property type="match status" value="1"/>
</dbReference>
<dbReference type="InterPro" id="IPR021858">
    <property type="entry name" value="Fun_TF"/>
</dbReference>
<gene>
    <name evidence="6" type="ORF">BJY01DRAFT_260684</name>
</gene>
<organism evidence="6 7">
    <name type="scientific">Aspergillus pseudoustus</name>
    <dbReference type="NCBI Taxonomy" id="1810923"/>
    <lineage>
        <taxon>Eukaryota</taxon>
        <taxon>Fungi</taxon>
        <taxon>Dikarya</taxon>
        <taxon>Ascomycota</taxon>
        <taxon>Pezizomycotina</taxon>
        <taxon>Eurotiomycetes</taxon>
        <taxon>Eurotiomycetidae</taxon>
        <taxon>Eurotiales</taxon>
        <taxon>Aspergillaceae</taxon>
        <taxon>Aspergillus</taxon>
        <taxon>Aspergillus subgen. Nidulantes</taxon>
    </lineage>
</organism>
<dbReference type="Proteomes" id="UP001610446">
    <property type="component" value="Unassembled WGS sequence"/>
</dbReference>
<evidence type="ECO:0000256" key="3">
    <source>
        <dbReference type="ARBA" id="ARBA00023163"/>
    </source>
</evidence>
<keyword evidence="3" id="KW-0804">Transcription</keyword>
<dbReference type="PANTHER" id="PTHR38791:SF5">
    <property type="entry name" value="TRANSCRIPTION FACTOR DBAG-RELATED"/>
    <property type="match status" value="1"/>
</dbReference>
<keyword evidence="4" id="KW-0539">Nucleus</keyword>
<keyword evidence="7" id="KW-1185">Reference proteome</keyword>
<dbReference type="SUPFAM" id="SSF57701">
    <property type="entry name" value="Zn2/Cys6 DNA-binding domain"/>
    <property type="match status" value="1"/>
</dbReference>
<dbReference type="PROSITE" id="PS00463">
    <property type="entry name" value="ZN2_CY6_FUNGAL_1"/>
    <property type="match status" value="1"/>
</dbReference>
<evidence type="ECO:0000256" key="1">
    <source>
        <dbReference type="ARBA" id="ARBA00023015"/>
    </source>
</evidence>
<reference evidence="6 7" key="1">
    <citation type="submission" date="2024-07" db="EMBL/GenBank/DDBJ databases">
        <title>Section-level genome sequencing and comparative genomics of Aspergillus sections Usti and Cavernicolus.</title>
        <authorList>
            <consortium name="Lawrence Berkeley National Laboratory"/>
            <person name="Nybo J.L."/>
            <person name="Vesth T.C."/>
            <person name="Theobald S."/>
            <person name="Frisvad J.C."/>
            <person name="Larsen T.O."/>
            <person name="Kjaerboelling I."/>
            <person name="Rothschild-Mancinelli K."/>
            <person name="Lyhne E.K."/>
            <person name="Kogle M.E."/>
            <person name="Barry K."/>
            <person name="Clum A."/>
            <person name="Na H."/>
            <person name="Ledsgaard L."/>
            <person name="Lin J."/>
            <person name="Lipzen A."/>
            <person name="Kuo A."/>
            <person name="Riley R."/>
            <person name="Mondo S."/>
            <person name="Labutti K."/>
            <person name="Haridas S."/>
            <person name="Pangalinan J."/>
            <person name="Salamov A.A."/>
            <person name="Simmons B.A."/>
            <person name="Magnuson J.K."/>
            <person name="Chen J."/>
            <person name="Drula E."/>
            <person name="Henrissat B."/>
            <person name="Wiebenga A."/>
            <person name="Lubbers R.J."/>
            <person name="Gomes A.C."/>
            <person name="Makela M.R."/>
            <person name="Stajich J."/>
            <person name="Grigoriev I.V."/>
            <person name="Mortensen U.H."/>
            <person name="De Vries R.P."/>
            <person name="Baker S.E."/>
            <person name="Andersen M.R."/>
        </authorList>
    </citation>
    <scope>NUCLEOTIDE SEQUENCE [LARGE SCALE GENOMIC DNA]</scope>
    <source>
        <strain evidence="6 7">CBS 123904</strain>
    </source>
</reference>
<dbReference type="Pfam" id="PF00172">
    <property type="entry name" value="Zn_clus"/>
    <property type="match status" value="1"/>
</dbReference>
<evidence type="ECO:0000313" key="6">
    <source>
        <dbReference type="EMBL" id="KAL2830985.1"/>
    </source>
</evidence>
<sequence length="506" mass="55638">MVYRGKPSPGCALCRTRRVKCDRRQPSCSQCLRVKRQCSGYQDLHALRFFDQTEAVATKAQARAAQKREAEAEAAAAAADRTVAVALQLPIAHVPTSIHEQAMSHSLRCYVGTDQGRGILSYLPELLKTDPSDALLSTLRAIGLSSISRLHNLPGLKRSAGEEYCLALRATNRDLQHASTAVSDSTLATVVLLGLYEIIECHESDILHGWYNHVQGSIKLLELRGKKQLESPAGLELFRIVRLQITMSNLFYRTKYYDSPGIASLSKLAAAIPGSDSQAMESLYAILIPLNELSIAINDAYKRDGFSGNTAPLIAQALRLDAELASWAISLDPSWHYTTVTTDGNTNSTKDIPLTPLDPEYHLYPHLVVAALWNHYRHARIVLHEMLRPMCASKSPSTTIPETHHLLLAQSRTITTQMLKEICASAPYFFTSDEKRYAAVVRLPWALFVAADCTEASEGTKGWIADVLERLAASTGVQQARLMAGMIRGGGHGMRLIPGKEKNVVI</sequence>
<dbReference type="InterPro" id="IPR053175">
    <property type="entry name" value="DHMBA_Reg_Transcription_Factor"/>
</dbReference>
<evidence type="ECO:0000259" key="5">
    <source>
        <dbReference type="PROSITE" id="PS50048"/>
    </source>
</evidence>
<proteinExistence type="predicted"/>
<protein>
    <recommendedName>
        <fullName evidence="5">Zn(2)-C6 fungal-type domain-containing protein</fullName>
    </recommendedName>
</protein>
<evidence type="ECO:0000313" key="7">
    <source>
        <dbReference type="Proteomes" id="UP001610446"/>
    </source>
</evidence>
<dbReference type="InterPro" id="IPR001138">
    <property type="entry name" value="Zn2Cys6_DnaBD"/>
</dbReference>
<evidence type="ECO:0000256" key="2">
    <source>
        <dbReference type="ARBA" id="ARBA00023125"/>
    </source>
</evidence>
<dbReference type="Gene3D" id="4.10.240.10">
    <property type="entry name" value="Zn(2)-C6 fungal-type DNA-binding domain"/>
    <property type="match status" value="1"/>
</dbReference>
<dbReference type="Pfam" id="PF11951">
    <property type="entry name" value="Fungal_trans_2"/>
    <property type="match status" value="1"/>
</dbReference>
<dbReference type="InterPro" id="IPR036864">
    <property type="entry name" value="Zn2-C6_fun-type_DNA-bd_sf"/>
</dbReference>
<dbReference type="SMART" id="SM00066">
    <property type="entry name" value="GAL4"/>
    <property type="match status" value="1"/>
</dbReference>
<dbReference type="PROSITE" id="PS50048">
    <property type="entry name" value="ZN2_CY6_FUNGAL_2"/>
    <property type="match status" value="1"/>
</dbReference>
<name>A0ABR4IT90_9EURO</name>
<keyword evidence="1" id="KW-0805">Transcription regulation</keyword>
<evidence type="ECO:0000256" key="4">
    <source>
        <dbReference type="ARBA" id="ARBA00023242"/>
    </source>
</evidence>
<comment type="caution">
    <text evidence="6">The sequence shown here is derived from an EMBL/GenBank/DDBJ whole genome shotgun (WGS) entry which is preliminary data.</text>
</comment>
<dbReference type="EMBL" id="JBFXLU010000293">
    <property type="protein sequence ID" value="KAL2830985.1"/>
    <property type="molecule type" value="Genomic_DNA"/>
</dbReference>
<keyword evidence="2" id="KW-0238">DNA-binding</keyword>